<dbReference type="AlphaFoldDB" id="A0A4Y4EVT6"/>
<name>A0A4Y4EVT6_9GAMM</name>
<accession>A0A4Y4EVT6</accession>
<keyword evidence="2" id="KW-1185">Reference proteome</keyword>
<reference evidence="1 2" key="1">
    <citation type="submission" date="2019-06" db="EMBL/GenBank/DDBJ databases">
        <title>Whole genome shotgun sequence of Halomonas halmophila NBRC 15537.</title>
        <authorList>
            <person name="Hosoyama A."/>
            <person name="Uohara A."/>
            <person name="Ohji S."/>
            <person name="Ichikawa N."/>
        </authorList>
    </citation>
    <scope>NUCLEOTIDE SEQUENCE [LARGE SCALE GENOMIC DNA]</scope>
    <source>
        <strain evidence="1 2">NBRC 15537</strain>
    </source>
</reference>
<organism evidence="1 2">
    <name type="scientific">Halomonas halmophila</name>
    <dbReference type="NCBI Taxonomy" id="252"/>
    <lineage>
        <taxon>Bacteria</taxon>
        <taxon>Pseudomonadati</taxon>
        <taxon>Pseudomonadota</taxon>
        <taxon>Gammaproteobacteria</taxon>
        <taxon>Oceanospirillales</taxon>
        <taxon>Halomonadaceae</taxon>
        <taxon>Halomonas</taxon>
    </lineage>
</organism>
<evidence type="ECO:0000313" key="2">
    <source>
        <dbReference type="Proteomes" id="UP000319812"/>
    </source>
</evidence>
<evidence type="ECO:0000313" key="1">
    <source>
        <dbReference type="EMBL" id="GED21253.1"/>
    </source>
</evidence>
<dbReference type="Proteomes" id="UP000319812">
    <property type="component" value="Unassembled WGS sequence"/>
</dbReference>
<proteinExistence type="predicted"/>
<sequence>MAKLFQQRQDVVALAVIGKTRLAVKQLRHPGGGLDIAWGDRQGDQKAMGADQVQSVGLDPVRLEEVIEPVEGVVIEEWLGGGAFSVGHGHEALNKWALRCLGVASF</sequence>
<protein>
    <submittedName>
        <fullName evidence="1">Uncharacterized protein</fullName>
    </submittedName>
</protein>
<dbReference type="EMBL" id="BJOC01000004">
    <property type="protein sequence ID" value="GED21253.1"/>
    <property type="molecule type" value="Genomic_DNA"/>
</dbReference>
<gene>
    <name evidence="1" type="ORF">HHA01_02300</name>
</gene>
<comment type="caution">
    <text evidence="1">The sequence shown here is derived from an EMBL/GenBank/DDBJ whole genome shotgun (WGS) entry which is preliminary data.</text>
</comment>